<gene>
    <name evidence="1" type="ORF">FKW44_020543</name>
</gene>
<protein>
    <submittedName>
        <fullName evidence="1">Uncharacterized protein</fullName>
    </submittedName>
</protein>
<proteinExistence type="predicted"/>
<name>A0A7T8GXG8_CALRO</name>
<keyword evidence="2" id="KW-1185">Reference proteome</keyword>
<evidence type="ECO:0000313" key="2">
    <source>
        <dbReference type="Proteomes" id="UP000595437"/>
    </source>
</evidence>
<dbReference type="AlphaFoldDB" id="A0A7T8GXG8"/>
<reference evidence="2" key="1">
    <citation type="submission" date="2021-01" db="EMBL/GenBank/DDBJ databases">
        <title>Caligus Genome Assembly.</title>
        <authorList>
            <person name="Gallardo-Escarate C."/>
        </authorList>
    </citation>
    <scope>NUCLEOTIDE SEQUENCE [LARGE SCALE GENOMIC DNA]</scope>
</reference>
<dbReference type="Proteomes" id="UP000595437">
    <property type="component" value="Chromosome 14"/>
</dbReference>
<dbReference type="EMBL" id="CP045903">
    <property type="protein sequence ID" value="QQP39604.1"/>
    <property type="molecule type" value="Genomic_DNA"/>
</dbReference>
<evidence type="ECO:0000313" key="1">
    <source>
        <dbReference type="EMBL" id="QQP39604.1"/>
    </source>
</evidence>
<sequence>MLVPQSTILRPIEPLHPLEYAFDPRKQVLPPQAPGQAPLSEPITTAHRQFIERLI</sequence>
<accession>A0A7T8GXG8</accession>
<organism evidence="1 2">
    <name type="scientific">Caligus rogercresseyi</name>
    <name type="common">Sea louse</name>
    <dbReference type="NCBI Taxonomy" id="217165"/>
    <lineage>
        <taxon>Eukaryota</taxon>
        <taxon>Metazoa</taxon>
        <taxon>Ecdysozoa</taxon>
        <taxon>Arthropoda</taxon>
        <taxon>Crustacea</taxon>
        <taxon>Multicrustacea</taxon>
        <taxon>Hexanauplia</taxon>
        <taxon>Copepoda</taxon>
        <taxon>Siphonostomatoida</taxon>
        <taxon>Caligidae</taxon>
        <taxon>Caligus</taxon>
    </lineage>
</organism>